<gene>
    <name evidence="1" type="ORF">FPANT_14026</name>
</gene>
<sequence length="80" mass="9130">MQVLSPEPDLILPPLFICLVLTQRSLPIEAKDQKDISKGKVKEKVQEEVEKSIKKLADPAQDFFYSAQDHLKHPTNPFTQ</sequence>
<name>A0A8H5KBS6_9HYPO</name>
<dbReference type="EMBL" id="JAAOAR010001296">
    <property type="protein sequence ID" value="KAF5568831.1"/>
    <property type="molecule type" value="Genomic_DNA"/>
</dbReference>
<evidence type="ECO:0000313" key="1">
    <source>
        <dbReference type="EMBL" id="KAF5568831.1"/>
    </source>
</evidence>
<proteinExistence type="predicted"/>
<dbReference type="AlphaFoldDB" id="A0A8H5KBS6"/>
<protein>
    <submittedName>
        <fullName evidence="1">Uncharacterized protein</fullName>
    </submittedName>
</protein>
<dbReference type="Proteomes" id="UP000544095">
    <property type="component" value="Unassembled WGS sequence"/>
</dbReference>
<reference evidence="1 2" key="1">
    <citation type="submission" date="2020-05" db="EMBL/GenBank/DDBJ databases">
        <title>Identification and distribution of gene clusters putatively required for synthesis of sphingolipid metabolism inhibitors in phylogenetically diverse species of the filamentous fungus Fusarium.</title>
        <authorList>
            <person name="Kim H.-S."/>
            <person name="Busman M."/>
            <person name="Brown D.W."/>
            <person name="Divon H."/>
            <person name="Uhlig S."/>
            <person name="Proctor R.H."/>
        </authorList>
    </citation>
    <scope>NUCLEOTIDE SEQUENCE [LARGE SCALE GENOMIC DNA]</scope>
    <source>
        <strain evidence="1 2">NRRL 25211</strain>
    </source>
</reference>
<evidence type="ECO:0000313" key="2">
    <source>
        <dbReference type="Proteomes" id="UP000544095"/>
    </source>
</evidence>
<keyword evidence="2" id="KW-1185">Reference proteome</keyword>
<accession>A0A8H5KBS6</accession>
<comment type="caution">
    <text evidence="1">The sequence shown here is derived from an EMBL/GenBank/DDBJ whole genome shotgun (WGS) entry which is preliminary data.</text>
</comment>
<organism evidence="1 2">
    <name type="scientific">Fusarium pseudoanthophilum</name>
    <dbReference type="NCBI Taxonomy" id="48495"/>
    <lineage>
        <taxon>Eukaryota</taxon>
        <taxon>Fungi</taxon>
        <taxon>Dikarya</taxon>
        <taxon>Ascomycota</taxon>
        <taxon>Pezizomycotina</taxon>
        <taxon>Sordariomycetes</taxon>
        <taxon>Hypocreomycetidae</taxon>
        <taxon>Hypocreales</taxon>
        <taxon>Nectriaceae</taxon>
        <taxon>Fusarium</taxon>
        <taxon>Fusarium fujikuroi species complex</taxon>
    </lineage>
</organism>